<evidence type="ECO:0000313" key="2">
    <source>
        <dbReference type="Proteomes" id="UP001153737"/>
    </source>
</evidence>
<accession>A0A9N9X490</accession>
<gene>
    <name evidence="1" type="ORF">PHAECO_LOCUS9601</name>
</gene>
<dbReference type="OrthoDB" id="7699963at2759"/>
<protein>
    <submittedName>
        <fullName evidence="1">Uncharacterized protein</fullName>
    </submittedName>
</protein>
<proteinExistence type="predicted"/>
<dbReference type="AlphaFoldDB" id="A0A9N9X490"/>
<organism evidence="1 2">
    <name type="scientific">Phaedon cochleariae</name>
    <name type="common">Mustard beetle</name>
    <dbReference type="NCBI Taxonomy" id="80249"/>
    <lineage>
        <taxon>Eukaryota</taxon>
        <taxon>Metazoa</taxon>
        <taxon>Ecdysozoa</taxon>
        <taxon>Arthropoda</taxon>
        <taxon>Hexapoda</taxon>
        <taxon>Insecta</taxon>
        <taxon>Pterygota</taxon>
        <taxon>Neoptera</taxon>
        <taxon>Endopterygota</taxon>
        <taxon>Coleoptera</taxon>
        <taxon>Polyphaga</taxon>
        <taxon>Cucujiformia</taxon>
        <taxon>Chrysomeloidea</taxon>
        <taxon>Chrysomelidae</taxon>
        <taxon>Chrysomelinae</taxon>
        <taxon>Chrysomelini</taxon>
        <taxon>Phaedon</taxon>
    </lineage>
</organism>
<dbReference type="Proteomes" id="UP001153737">
    <property type="component" value="Chromosome 5"/>
</dbReference>
<reference evidence="1" key="2">
    <citation type="submission" date="2022-10" db="EMBL/GenBank/DDBJ databases">
        <authorList>
            <consortium name="ENA_rothamsted_submissions"/>
            <consortium name="culmorum"/>
            <person name="King R."/>
        </authorList>
    </citation>
    <scope>NUCLEOTIDE SEQUENCE</scope>
</reference>
<evidence type="ECO:0000313" key="1">
    <source>
        <dbReference type="EMBL" id="CAG9822104.1"/>
    </source>
</evidence>
<reference evidence="1" key="1">
    <citation type="submission" date="2022-01" db="EMBL/GenBank/DDBJ databases">
        <authorList>
            <person name="King R."/>
        </authorList>
    </citation>
    <scope>NUCLEOTIDE SEQUENCE</scope>
</reference>
<name>A0A9N9X490_PHACE</name>
<keyword evidence="2" id="KW-1185">Reference proteome</keyword>
<dbReference type="EMBL" id="OU896711">
    <property type="protein sequence ID" value="CAG9822104.1"/>
    <property type="molecule type" value="Genomic_DNA"/>
</dbReference>
<sequence>MGQDLGEKHVEAYRSQQANILMTRENDPEAPIIRSAPILYNVKSEFLQSQYIAKDLLEALKIMKYGDCVNCIDDIGYDPFFVQYSTNASLQTYKKLCAKPGKTCVSIDSTAGVVKRLDVKRIFLHAVALGVPEGQFSITHMLSEVSHTQAICNWLMMWRRLRAPVPDACTTDWSRAL</sequence>